<comment type="caution">
    <text evidence="2">The sequence shown here is derived from an EMBL/GenBank/DDBJ whole genome shotgun (WGS) entry which is preliminary data.</text>
</comment>
<evidence type="ECO:0000256" key="1">
    <source>
        <dbReference type="SAM" id="MobiDB-lite"/>
    </source>
</evidence>
<dbReference type="EMBL" id="BARS01049452">
    <property type="protein sequence ID" value="GAG33130.1"/>
    <property type="molecule type" value="Genomic_DNA"/>
</dbReference>
<sequence>LIKAILRASARDVKDGNSNKVCGKSQPAGDGHDGATGAGLVDAKVAYELARSVTPRHLLMVPSPL</sequence>
<feature type="non-terminal residue" evidence="2">
    <location>
        <position position="1"/>
    </location>
</feature>
<gene>
    <name evidence="2" type="ORF">S01H1_73971</name>
</gene>
<accession>X0WR46</accession>
<organism evidence="2">
    <name type="scientific">marine sediment metagenome</name>
    <dbReference type="NCBI Taxonomy" id="412755"/>
    <lineage>
        <taxon>unclassified sequences</taxon>
        <taxon>metagenomes</taxon>
        <taxon>ecological metagenomes</taxon>
    </lineage>
</organism>
<proteinExistence type="predicted"/>
<name>X0WR46_9ZZZZ</name>
<reference evidence="2" key="1">
    <citation type="journal article" date="2014" name="Front. Microbiol.">
        <title>High frequency of phylogenetically diverse reductive dehalogenase-homologous genes in deep subseafloor sedimentary metagenomes.</title>
        <authorList>
            <person name="Kawai M."/>
            <person name="Futagami T."/>
            <person name="Toyoda A."/>
            <person name="Takaki Y."/>
            <person name="Nishi S."/>
            <person name="Hori S."/>
            <person name="Arai W."/>
            <person name="Tsubouchi T."/>
            <person name="Morono Y."/>
            <person name="Uchiyama I."/>
            <person name="Ito T."/>
            <person name="Fujiyama A."/>
            <person name="Inagaki F."/>
            <person name="Takami H."/>
        </authorList>
    </citation>
    <scope>NUCLEOTIDE SEQUENCE</scope>
    <source>
        <strain evidence="2">Expedition CK06-06</strain>
    </source>
</reference>
<protein>
    <submittedName>
        <fullName evidence="2">Uncharacterized protein</fullName>
    </submittedName>
</protein>
<evidence type="ECO:0000313" key="2">
    <source>
        <dbReference type="EMBL" id="GAG33130.1"/>
    </source>
</evidence>
<dbReference type="AlphaFoldDB" id="X0WR46"/>
<feature type="region of interest" description="Disordered" evidence="1">
    <location>
        <begin position="16"/>
        <end position="35"/>
    </location>
</feature>